<dbReference type="InterPro" id="IPR014710">
    <property type="entry name" value="RmlC-like_jellyroll"/>
</dbReference>
<dbReference type="PROSITE" id="PS51318">
    <property type="entry name" value="TAT"/>
    <property type="match status" value="1"/>
</dbReference>
<proteinExistence type="predicted"/>
<dbReference type="Proteomes" id="UP001371218">
    <property type="component" value="Unassembled WGS sequence"/>
</dbReference>
<dbReference type="RefSeq" id="WP_341429107.1">
    <property type="nucleotide sequence ID" value="NZ_JBBUTG010000033.1"/>
</dbReference>
<dbReference type="InterPro" id="IPR006311">
    <property type="entry name" value="TAT_signal"/>
</dbReference>
<evidence type="ECO:0008006" key="3">
    <source>
        <dbReference type="Google" id="ProtNLM"/>
    </source>
</evidence>
<comment type="caution">
    <text evidence="1">The sequence shown here is derived from an EMBL/GenBank/DDBJ whole genome shotgun (WGS) entry which is preliminary data.</text>
</comment>
<accession>A0ABU9C1W4</accession>
<evidence type="ECO:0000313" key="2">
    <source>
        <dbReference type="Proteomes" id="UP001371218"/>
    </source>
</evidence>
<dbReference type="InterPro" id="IPR011051">
    <property type="entry name" value="RmlC_Cupin_sf"/>
</dbReference>
<dbReference type="SUPFAM" id="SSF51182">
    <property type="entry name" value="RmlC-like cupins"/>
    <property type="match status" value="1"/>
</dbReference>
<dbReference type="Gene3D" id="2.60.120.10">
    <property type="entry name" value="Jelly Rolls"/>
    <property type="match status" value="1"/>
</dbReference>
<name>A0ABU9C1W4_9BURK</name>
<reference evidence="1 2" key="1">
    <citation type="submission" date="2024-04" db="EMBL/GenBank/DDBJ databases">
        <title>Novel species of the genus Ideonella isolated from streams.</title>
        <authorList>
            <person name="Lu H."/>
        </authorList>
    </citation>
    <scope>NUCLEOTIDE SEQUENCE [LARGE SCALE GENOMIC DNA]</scope>
    <source>
        <strain evidence="1 2">DXS29W</strain>
    </source>
</reference>
<evidence type="ECO:0000313" key="1">
    <source>
        <dbReference type="EMBL" id="MEK8034678.1"/>
    </source>
</evidence>
<gene>
    <name evidence="1" type="ORF">AACH06_28000</name>
</gene>
<sequence length="250" mass="28031">MSLDRRSLLQNCAAFSVYALVAELAFARPRTSNLQARRWLAAQNDLADLLSAGKMRPSDWHREVNELSEQVDLESLAFELRRARIRDAGAPFGHDPQKRYVTVLGEDGLPLKLGYGLALFDFGPNSVITPHAHRYMASAHMVIDGRVRVRTFDRVRDDEGFLVIRPTQDVVAEPGHSAAMTSTTDNVHWFAPRSKRAMTIDVIIDGLDKGKSRYLIEPVDPLRGRRLADGTIRAPLVSFEQSMELYSAES</sequence>
<dbReference type="EMBL" id="JBBUTG010000033">
    <property type="protein sequence ID" value="MEK8034678.1"/>
    <property type="molecule type" value="Genomic_DNA"/>
</dbReference>
<keyword evidence="2" id="KW-1185">Reference proteome</keyword>
<protein>
    <recommendedName>
        <fullName evidence="3">Cupin domain-containing protein</fullName>
    </recommendedName>
</protein>
<organism evidence="1 2">
    <name type="scientific">Ideonella lacteola</name>
    <dbReference type="NCBI Taxonomy" id="2984193"/>
    <lineage>
        <taxon>Bacteria</taxon>
        <taxon>Pseudomonadati</taxon>
        <taxon>Pseudomonadota</taxon>
        <taxon>Betaproteobacteria</taxon>
        <taxon>Burkholderiales</taxon>
        <taxon>Sphaerotilaceae</taxon>
        <taxon>Ideonella</taxon>
    </lineage>
</organism>